<reference evidence="1 2" key="1">
    <citation type="submission" date="2019-03" db="EMBL/GenBank/DDBJ databases">
        <title>Genomic Encyclopedia of Type Strains, Phase IV (KMG-IV): sequencing the most valuable type-strain genomes for metagenomic binning, comparative biology and taxonomic classification.</title>
        <authorList>
            <person name="Goeker M."/>
        </authorList>
    </citation>
    <scope>NUCLEOTIDE SEQUENCE [LARGE SCALE GENOMIC DNA]</scope>
    <source>
        <strain evidence="1 2">DSM 18401</strain>
    </source>
</reference>
<accession>A0A4V2RIX8</accession>
<dbReference type="EMBL" id="SLVX01000006">
    <property type="protein sequence ID" value="TCN45820.1"/>
    <property type="molecule type" value="Genomic_DNA"/>
</dbReference>
<sequence>MTNVIHLSTLAENQASLFPPAQAVAPPPTLDQLLETRDLLAEGMRSLCHIQTLLEGLITTTIASDEQPALPDARLPAGPERL</sequence>
<proteinExistence type="predicted"/>
<evidence type="ECO:0000313" key="1">
    <source>
        <dbReference type="EMBL" id="TCN45820.1"/>
    </source>
</evidence>
<gene>
    <name evidence="1" type="ORF">EV665_106299</name>
</gene>
<keyword evidence="2" id="KW-1185">Reference proteome</keyword>
<dbReference type="Proteomes" id="UP000295351">
    <property type="component" value="Unassembled WGS sequence"/>
</dbReference>
<organism evidence="1 2">
    <name type="scientific">Shinella granuli</name>
    <dbReference type="NCBI Taxonomy" id="323621"/>
    <lineage>
        <taxon>Bacteria</taxon>
        <taxon>Pseudomonadati</taxon>
        <taxon>Pseudomonadota</taxon>
        <taxon>Alphaproteobacteria</taxon>
        <taxon>Hyphomicrobiales</taxon>
        <taxon>Rhizobiaceae</taxon>
        <taxon>Shinella</taxon>
    </lineage>
</organism>
<comment type="caution">
    <text evidence="1">The sequence shown here is derived from an EMBL/GenBank/DDBJ whole genome shotgun (WGS) entry which is preliminary data.</text>
</comment>
<name>A0A4V2RIX8_SHIGR</name>
<protein>
    <submittedName>
        <fullName evidence="1">Uncharacterized protein</fullName>
    </submittedName>
</protein>
<evidence type="ECO:0000313" key="2">
    <source>
        <dbReference type="Proteomes" id="UP000295351"/>
    </source>
</evidence>
<dbReference type="RefSeq" id="WP_133034425.1">
    <property type="nucleotide sequence ID" value="NZ_BAABEI010000012.1"/>
</dbReference>
<dbReference type="AlphaFoldDB" id="A0A4V2RIX8"/>